<dbReference type="Pfam" id="PF13002">
    <property type="entry name" value="LDB19"/>
    <property type="match status" value="1"/>
</dbReference>
<reference evidence="3 4" key="1">
    <citation type="submission" date="2016-03" db="EMBL/GenBank/DDBJ databases">
        <authorList>
            <person name="Ploux O."/>
        </authorList>
    </citation>
    <scope>NUCLEOTIDE SEQUENCE [LARGE SCALE GENOMIC DNA]</scope>
    <source>
        <strain evidence="3 4">URUG2</strain>
    </source>
</reference>
<feature type="region of interest" description="Disordered" evidence="1">
    <location>
        <begin position="1"/>
        <end position="45"/>
    </location>
</feature>
<dbReference type="GO" id="GO:0070086">
    <property type="term" value="P:ubiquitin-dependent endocytosis"/>
    <property type="evidence" value="ECO:0007669"/>
    <property type="project" value="TreeGrafter"/>
</dbReference>
<keyword evidence="4" id="KW-1185">Reference proteome</keyword>
<evidence type="ECO:0000313" key="4">
    <source>
        <dbReference type="Proteomes" id="UP000225277"/>
    </source>
</evidence>
<proteinExistence type="predicted"/>
<evidence type="ECO:0000313" key="3">
    <source>
        <dbReference type="EMBL" id="CZT19776.1"/>
    </source>
</evidence>
<dbReference type="InterPro" id="IPR024391">
    <property type="entry name" value="LDB19_N"/>
</dbReference>
<dbReference type="STRING" id="112498.A0A2D3V846"/>
<dbReference type="Proteomes" id="UP000225277">
    <property type="component" value="Unassembled WGS sequence"/>
</dbReference>
<dbReference type="GO" id="GO:0030674">
    <property type="term" value="F:protein-macromolecule adaptor activity"/>
    <property type="evidence" value="ECO:0007669"/>
    <property type="project" value="TreeGrafter"/>
</dbReference>
<dbReference type="GO" id="GO:0005829">
    <property type="term" value="C:cytosol"/>
    <property type="evidence" value="ECO:0007669"/>
    <property type="project" value="TreeGrafter"/>
</dbReference>
<dbReference type="InterPro" id="IPR014752">
    <property type="entry name" value="Arrestin-like_C"/>
</dbReference>
<feature type="domain" description="LDB19 N-terminal" evidence="2">
    <location>
        <begin position="88"/>
        <end position="265"/>
    </location>
</feature>
<name>A0A2D3V846_9PEZI</name>
<dbReference type="OrthoDB" id="3832628at2759"/>
<feature type="region of interest" description="Disordered" evidence="1">
    <location>
        <begin position="372"/>
        <end position="392"/>
    </location>
</feature>
<accession>A0A2D3V846</accession>
<evidence type="ECO:0000256" key="1">
    <source>
        <dbReference type="SAM" id="MobiDB-lite"/>
    </source>
</evidence>
<dbReference type="AlphaFoldDB" id="A0A2D3V846"/>
<dbReference type="Gene3D" id="2.60.40.640">
    <property type="match status" value="1"/>
</dbReference>
<organism evidence="3 4">
    <name type="scientific">Ramularia collo-cygni</name>
    <dbReference type="NCBI Taxonomy" id="112498"/>
    <lineage>
        <taxon>Eukaryota</taxon>
        <taxon>Fungi</taxon>
        <taxon>Dikarya</taxon>
        <taxon>Ascomycota</taxon>
        <taxon>Pezizomycotina</taxon>
        <taxon>Dothideomycetes</taxon>
        <taxon>Dothideomycetidae</taxon>
        <taxon>Mycosphaerellales</taxon>
        <taxon>Mycosphaerellaceae</taxon>
        <taxon>Ramularia</taxon>
    </lineage>
</organism>
<dbReference type="GeneID" id="35600785"/>
<evidence type="ECO:0000259" key="2">
    <source>
        <dbReference type="Pfam" id="PF13002"/>
    </source>
</evidence>
<dbReference type="RefSeq" id="XP_023626666.1">
    <property type="nucleotide sequence ID" value="XM_023770898.1"/>
</dbReference>
<dbReference type="EMBL" id="FJUY01000008">
    <property type="protein sequence ID" value="CZT19776.1"/>
    <property type="molecule type" value="Genomic_DNA"/>
</dbReference>
<dbReference type="PANTHER" id="PTHR11188">
    <property type="entry name" value="ARRESTIN DOMAIN CONTAINING PROTEIN"/>
    <property type="match status" value="1"/>
</dbReference>
<dbReference type="GO" id="GO:0031625">
    <property type="term" value="F:ubiquitin protein ligase binding"/>
    <property type="evidence" value="ECO:0007669"/>
    <property type="project" value="TreeGrafter"/>
</dbReference>
<protein>
    <submittedName>
        <fullName evidence="3">Related to arrestin (Or S-antigen), N-terminal domain protein</fullName>
    </submittedName>
</protein>
<feature type="compositionally biased region" description="Basic and acidic residues" evidence="1">
    <location>
        <begin position="18"/>
        <end position="33"/>
    </location>
</feature>
<sequence>MEHFKRPTLNLAKKHGSDKKEKKDRSVSKDKHAAARPPAQPKPIKMDLLMESPPILMLDPANVSSGALISGRLQVTPLAEESILESITMFLECTTTTKRPVQERCRECMTQVKDLYEWKFLAKPKFFTAEEGVQELPFSHLIPGHLPATTHGTIGSIDYSLHVRARSSDGQEVEFRRNLVINRALRAGNEKSSIRVFPPTNLSLHVTMPNVVHPIGEFPVTCRMTGITTKREDTQTRWKLRKLTWRVEEQETAISPACPAHTAKVGGEGKGVQHEHTRDIGMDEVKSGWKTDYSDGVVEGEFVCSMNPSSKPQCGVESQSGLKIKHNLILELVIGEEWAPNKKPDSATPTGAARVLRTQFSLHVTERSGMGIAWDDEQPPMYEDVPDSPPHYQNERTIVMDYDSADLHEDIEGLVLSP</sequence>
<dbReference type="InterPro" id="IPR050357">
    <property type="entry name" value="Arrestin_domain-protein"/>
</dbReference>
<dbReference type="GO" id="GO:0005886">
    <property type="term" value="C:plasma membrane"/>
    <property type="evidence" value="ECO:0007669"/>
    <property type="project" value="TreeGrafter"/>
</dbReference>
<gene>
    <name evidence="3" type="ORF">RCC_05631</name>
</gene>
<dbReference type="PANTHER" id="PTHR11188:SF76">
    <property type="entry name" value="PROTEIN LDB19"/>
    <property type="match status" value="1"/>
</dbReference>